<proteinExistence type="predicted"/>
<evidence type="ECO:0000313" key="3">
    <source>
        <dbReference type="Proteomes" id="UP001206925"/>
    </source>
</evidence>
<name>A0AAD5CXE8_AMBAR</name>
<feature type="compositionally biased region" description="Polar residues" evidence="1">
    <location>
        <begin position="112"/>
        <end position="122"/>
    </location>
</feature>
<comment type="caution">
    <text evidence="2">The sequence shown here is derived from an EMBL/GenBank/DDBJ whole genome shotgun (WGS) entry which is preliminary data.</text>
</comment>
<reference evidence="2" key="1">
    <citation type="submission" date="2022-06" db="EMBL/GenBank/DDBJ databases">
        <title>Uncovering the hologenomic basis of an extraordinary plant invasion.</title>
        <authorList>
            <person name="Bieker V.C."/>
            <person name="Martin M.D."/>
            <person name="Gilbert T."/>
            <person name="Hodgins K."/>
            <person name="Battlay P."/>
            <person name="Petersen B."/>
            <person name="Wilson J."/>
        </authorList>
    </citation>
    <scope>NUCLEOTIDE SEQUENCE</scope>
    <source>
        <strain evidence="2">AA19_3_7</strain>
        <tissue evidence="2">Leaf</tissue>
    </source>
</reference>
<organism evidence="2 3">
    <name type="scientific">Ambrosia artemisiifolia</name>
    <name type="common">Common ragweed</name>
    <dbReference type="NCBI Taxonomy" id="4212"/>
    <lineage>
        <taxon>Eukaryota</taxon>
        <taxon>Viridiplantae</taxon>
        <taxon>Streptophyta</taxon>
        <taxon>Embryophyta</taxon>
        <taxon>Tracheophyta</taxon>
        <taxon>Spermatophyta</taxon>
        <taxon>Magnoliopsida</taxon>
        <taxon>eudicotyledons</taxon>
        <taxon>Gunneridae</taxon>
        <taxon>Pentapetalae</taxon>
        <taxon>asterids</taxon>
        <taxon>campanulids</taxon>
        <taxon>Asterales</taxon>
        <taxon>Asteraceae</taxon>
        <taxon>Asteroideae</taxon>
        <taxon>Heliantheae alliance</taxon>
        <taxon>Heliantheae</taxon>
        <taxon>Ambrosia</taxon>
    </lineage>
</organism>
<keyword evidence="3" id="KW-1185">Reference proteome</keyword>
<dbReference type="SUPFAM" id="SSF52058">
    <property type="entry name" value="L domain-like"/>
    <property type="match status" value="1"/>
</dbReference>
<evidence type="ECO:0000313" key="2">
    <source>
        <dbReference type="EMBL" id="KAI7748744.1"/>
    </source>
</evidence>
<accession>A0AAD5CXE8</accession>
<feature type="region of interest" description="Disordered" evidence="1">
    <location>
        <begin position="93"/>
        <end position="122"/>
    </location>
</feature>
<evidence type="ECO:0000256" key="1">
    <source>
        <dbReference type="SAM" id="MobiDB-lite"/>
    </source>
</evidence>
<dbReference type="InterPro" id="IPR032675">
    <property type="entry name" value="LRR_dom_sf"/>
</dbReference>
<sequence length="122" mass="13590">IMEYGSLKGKLPEALFSVSGIQQVSLKNNNLNDTLDMGNNISDELQIVDLQNNKIDNVTLSSEYKNDLELYGNPVCNKTLGQTQYCQLRQSTSGYSTSFPDCGSKPCRSDQKPSSLRSFRQN</sequence>
<dbReference type="AlphaFoldDB" id="A0AAD5CXE8"/>
<dbReference type="Gene3D" id="3.80.10.10">
    <property type="entry name" value="Ribonuclease Inhibitor"/>
    <property type="match status" value="1"/>
</dbReference>
<protein>
    <submittedName>
        <fullName evidence="2">Uncharacterized protein</fullName>
    </submittedName>
</protein>
<gene>
    <name evidence="2" type="ORF">M8C21_020212</name>
</gene>
<dbReference type="EMBL" id="JAMZMK010006473">
    <property type="protein sequence ID" value="KAI7748744.1"/>
    <property type="molecule type" value="Genomic_DNA"/>
</dbReference>
<dbReference type="Proteomes" id="UP001206925">
    <property type="component" value="Unassembled WGS sequence"/>
</dbReference>
<feature type="non-terminal residue" evidence="2">
    <location>
        <position position="1"/>
    </location>
</feature>